<dbReference type="EMBL" id="JAFBED010000004">
    <property type="protein sequence ID" value="MBM7620156.1"/>
    <property type="molecule type" value="Genomic_DNA"/>
</dbReference>
<evidence type="ECO:0000313" key="2">
    <source>
        <dbReference type="Proteomes" id="UP000737402"/>
    </source>
</evidence>
<proteinExistence type="predicted"/>
<reference evidence="1 2" key="1">
    <citation type="submission" date="2021-01" db="EMBL/GenBank/DDBJ databases">
        <title>Genomic Encyclopedia of Type Strains, Phase IV (KMG-IV): sequencing the most valuable type-strain genomes for metagenomic binning, comparative biology and taxonomic classification.</title>
        <authorList>
            <person name="Goeker M."/>
        </authorList>
    </citation>
    <scope>NUCLEOTIDE SEQUENCE [LARGE SCALE GENOMIC DNA]</scope>
    <source>
        <strain evidence="1 2">DSM 25879</strain>
    </source>
</reference>
<comment type="caution">
    <text evidence="1">The sequence shown here is derived from an EMBL/GenBank/DDBJ whole genome shotgun (WGS) entry which is preliminary data.</text>
</comment>
<dbReference type="Proteomes" id="UP000737402">
    <property type="component" value="Unassembled WGS sequence"/>
</dbReference>
<evidence type="ECO:0000313" key="1">
    <source>
        <dbReference type="EMBL" id="MBM7620156.1"/>
    </source>
</evidence>
<accession>A0ABS2NZM6</accession>
<sequence length="522" mass="61330">MSHSEVFGYKASFAEIKQDIRSIDLDEALLILSQFTVLDKKSKEKMKENLKQFVIDKELVDSFEIFDVSNLMYTMKWFIAYGTRNSFYSFNNKHSKPFNVFLTVLKVTDAMINNIDNSNDVQGIVLKESLFLRNTEIDRSLLRQHIMFQEIAKKKELFQAKDYIDIHKIYEEKYGYSISEYVSTIFALNTQCIKGRAIEEIIQEREWGIDPIKFFDKIKIKDKAISIYDSVSIDPLELREWARETINNPYDFEKLLVSPIFIYNNLAYPCSPGNMNAVIFDGLFFKIRNCFGSRDISFFDFFGKLFELYVSDLLKVAVENSQIDNYDFIDEFSFGKNMSDRSSDAYILLGKSLLVVECKSGRIRRETKLEADEKTTDEDFKKYAIEPVKQANKAYTEIVKNDKERFKGANKVTILSVSLQSFPRLPNYNESFYDSEWRKELHPTVKQCDYIGLGDIELIAYIIEKFDMSIFRFIQTKISTDNYIPYANYFYKKYGEIRRLESHNEKLKEVFMDITNTLGFEK</sequence>
<keyword evidence="2" id="KW-1185">Reference proteome</keyword>
<protein>
    <recommendedName>
        <fullName evidence="3">NERD domain-containing protein</fullName>
    </recommendedName>
</protein>
<evidence type="ECO:0008006" key="3">
    <source>
        <dbReference type="Google" id="ProtNLM"/>
    </source>
</evidence>
<organism evidence="1 2">
    <name type="scientific">Sutcliffiella tianshenii</name>
    <dbReference type="NCBI Taxonomy" id="1463404"/>
    <lineage>
        <taxon>Bacteria</taxon>
        <taxon>Bacillati</taxon>
        <taxon>Bacillota</taxon>
        <taxon>Bacilli</taxon>
        <taxon>Bacillales</taxon>
        <taxon>Bacillaceae</taxon>
        <taxon>Sutcliffiella</taxon>
    </lineage>
</organism>
<gene>
    <name evidence="1" type="ORF">JOC95_002009</name>
</gene>
<name>A0ABS2NZM6_9BACI</name>